<evidence type="ECO:0000313" key="1">
    <source>
        <dbReference type="EMBL" id="RSL88190.1"/>
    </source>
</evidence>
<dbReference type="AlphaFoldDB" id="A0A428SEJ3"/>
<protein>
    <submittedName>
        <fullName evidence="1">Uncharacterized protein</fullName>
    </submittedName>
</protein>
<keyword evidence="2" id="KW-1185">Reference proteome</keyword>
<dbReference type="Proteomes" id="UP000288429">
    <property type="component" value="Unassembled WGS sequence"/>
</dbReference>
<proteinExistence type="predicted"/>
<gene>
    <name evidence="1" type="ORF">CDV31_016111</name>
</gene>
<accession>A0A428SEJ3</accession>
<organism evidence="1 2">
    <name type="scientific">Fusarium ambrosium</name>
    <dbReference type="NCBI Taxonomy" id="131363"/>
    <lineage>
        <taxon>Eukaryota</taxon>
        <taxon>Fungi</taxon>
        <taxon>Dikarya</taxon>
        <taxon>Ascomycota</taxon>
        <taxon>Pezizomycotina</taxon>
        <taxon>Sordariomycetes</taxon>
        <taxon>Hypocreomycetidae</taxon>
        <taxon>Hypocreales</taxon>
        <taxon>Nectriaceae</taxon>
        <taxon>Fusarium</taxon>
        <taxon>Fusarium solani species complex</taxon>
    </lineage>
</organism>
<dbReference type="EMBL" id="NIZV01000483">
    <property type="protein sequence ID" value="RSL88190.1"/>
    <property type="molecule type" value="Genomic_DNA"/>
</dbReference>
<name>A0A428SEJ3_9HYPO</name>
<sequence>PTYTGSEYQQMQYQRLQDEQAQASLRLSPLHQTDLEILQPEPLRIPARGLLAFDETAAMGPPAMGPPAMGPPPMPTDAPLASLNELRRSVRWAPSPAVSSTASSDFERNRNPYLSNAHRASTLGPSFGQRIAGHRSGARRSVTNLFSSTEDAADRAKLALEESEDDNIQRTLAKYIQHANNENIFKAAEDAKKKAIDDATHKAFKIANDLAKETAIANEEAA</sequence>
<evidence type="ECO:0000313" key="2">
    <source>
        <dbReference type="Proteomes" id="UP000288429"/>
    </source>
</evidence>
<comment type="caution">
    <text evidence="1">The sequence shown here is derived from an EMBL/GenBank/DDBJ whole genome shotgun (WGS) entry which is preliminary data.</text>
</comment>
<reference evidence="1 2" key="1">
    <citation type="submission" date="2017-06" db="EMBL/GenBank/DDBJ databases">
        <title>Cmopartive genomic analysis of Ambrosia Fusariam Clade fungi.</title>
        <authorList>
            <person name="Stajich J.E."/>
            <person name="Carrillo J."/>
            <person name="Kijimoto T."/>
            <person name="Eskalen A."/>
            <person name="O'Donnell K."/>
            <person name="Kasson M."/>
        </authorList>
    </citation>
    <scope>NUCLEOTIDE SEQUENCE [LARGE SCALE GENOMIC DNA]</scope>
    <source>
        <strain evidence="1 2">NRRL 20438</strain>
    </source>
</reference>
<feature type="non-terminal residue" evidence="1">
    <location>
        <position position="1"/>
    </location>
</feature>